<evidence type="ECO:0000256" key="1">
    <source>
        <dbReference type="SAM" id="Phobius"/>
    </source>
</evidence>
<dbReference type="STRING" id="1121419.SAMN05443529_112137"/>
<sequence>MLDIYWICLIGGVLFALVTIIFGDILGDIFGGFFDALSMDHLDFLQPMVLVGGITVFGGSGIMLSRYTSLELIPVVIVSVIISMAVSVLVYFSYVRPMKNSENSTGYSMKDLVGKIGEVSVPIPVKGYGEVVMKVGAGNTNQIAGNLEEVEIPAGTRVVVGETKEGILFVFRYE</sequence>
<dbReference type="InterPro" id="IPR012340">
    <property type="entry name" value="NA-bd_OB-fold"/>
</dbReference>
<feature type="transmembrane region" description="Helical" evidence="1">
    <location>
        <begin position="48"/>
        <end position="67"/>
    </location>
</feature>
<proteinExistence type="predicted"/>
<keyword evidence="1" id="KW-0472">Membrane</keyword>
<reference evidence="4" key="1">
    <citation type="submission" date="2016-10" db="EMBL/GenBank/DDBJ databases">
        <authorList>
            <person name="Varghese N."/>
            <person name="Submissions S."/>
        </authorList>
    </citation>
    <scope>NUCLEOTIDE SEQUENCE [LARGE SCALE GENOMIC DNA]</scope>
    <source>
        <strain evidence="4">DSM 8344</strain>
    </source>
</reference>
<dbReference type="InterPro" id="IPR058653">
    <property type="entry name" value="NfeD2_TM"/>
</dbReference>
<gene>
    <name evidence="3" type="ORF">SAMN05443529_112137</name>
</gene>
<keyword evidence="1" id="KW-1133">Transmembrane helix</keyword>
<accession>A0A1G8BXN5</accession>
<dbReference type="OrthoDB" id="1683445at2"/>
<dbReference type="Proteomes" id="UP000198656">
    <property type="component" value="Unassembled WGS sequence"/>
</dbReference>
<feature type="transmembrane region" description="Helical" evidence="1">
    <location>
        <begin position="73"/>
        <end position="94"/>
    </location>
</feature>
<evidence type="ECO:0000313" key="3">
    <source>
        <dbReference type="EMBL" id="SDH37470.1"/>
    </source>
</evidence>
<dbReference type="AlphaFoldDB" id="A0A1G8BXN5"/>
<dbReference type="Gene3D" id="2.40.50.140">
    <property type="entry name" value="Nucleic acid-binding proteins"/>
    <property type="match status" value="1"/>
</dbReference>
<name>A0A1G8BXN5_9FIRM</name>
<organism evidence="3 4">
    <name type="scientific">Desulfosporosinus hippei DSM 8344</name>
    <dbReference type="NCBI Taxonomy" id="1121419"/>
    <lineage>
        <taxon>Bacteria</taxon>
        <taxon>Bacillati</taxon>
        <taxon>Bacillota</taxon>
        <taxon>Clostridia</taxon>
        <taxon>Eubacteriales</taxon>
        <taxon>Desulfitobacteriaceae</taxon>
        <taxon>Desulfosporosinus</taxon>
    </lineage>
</organism>
<keyword evidence="1" id="KW-0812">Transmembrane</keyword>
<dbReference type="Pfam" id="PF25842">
    <property type="entry name" value="NfeD_TM"/>
    <property type="match status" value="1"/>
</dbReference>
<protein>
    <submittedName>
        <fullName evidence="3">NfeD-like C-terminal, partner-binding</fullName>
    </submittedName>
</protein>
<dbReference type="RefSeq" id="WP_092333541.1">
    <property type="nucleotide sequence ID" value="NZ_FNCP01000012.1"/>
</dbReference>
<keyword evidence="4" id="KW-1185">Reference proteome</keyword>
<evidence type="ECO:0000259" key="2">
    <source>
        <dbReference type="Pfam" id="PF25842"/>
    </source>
</evidence>
<evidence type="ECO:0000313" key="4">
    <source>
        <dbReference type="Proteomes" id="UP000198656"/>
    </source>
</evidence>
<feature type="transmembrane region" description="Helical" evidence="1">
    <location>
        <begin position="6"/>
        <end position="27"/>
    </location>
</feature>
<dbReference type="EMBL" id="FNCP01000012">
    <property type="protein sequence ID" value="SDH37470.1"/>
    <property type="molecule type" value="Genomic_DNA"/>
</dbReference>
<feature type="domain" description="Membrane protein NfeD2 N-terminal transmembrane" evidence="2">
    <location>
        <begin position="3"/>
        <end position="103"/>
    </location>
</feature>